<dbReference type="SMART" id="SM00382">
    <property type="entry name" value="AAA"/>
    <property type="match status" value="1"/>
</dbReference>
<proteinExistence type="predicted"/>
<dbReference type="PANTHER" id="PTHR42711:SF17">
    <property type="entry name" value="ABC TRANSPORTER ATP-BINDING PROTEIN"/>
    <property type="match status" value="1"/>
</dbReference>
<dbReference type="Pfam" id="PF00005">
    <property type="entry name" value="ABC_tran"/>
    <property type="match status" value="1"/>
</dbReference>
<evidence type="ECO:0000259" key="6">
    <source>
        <dbReference type="PROSITE" id="PS50893"/>
    </source>
</evidence>
<dbReference type="GO" id="GO:0016887">
    <property type="term" value="F:ATP hydrolysis activity"/>
    <property type="evidence" value="ECO:0007669"/>
    <property type="project" value="InterPro"/>
</dbReference>
<dbReference type="InterPro" id="IPR017871">
    <property type="entry name" value="ABC_transporter-like_CS"/>
</dbReference>
<keyword evidence="8" id="KW-1185">Reference proteome</keyword>
<dbReference type="GO" id="GO:0046677">
    <property type="term" value="P:response to antibiotic"/>
    <property type="evidence" value="ECO:0007669"/>
    <property type="project" value="UniProtKB-KW"/>
</dbReference>
<keyword evidence="4 7" id="KW-0067">ATP-binding</keyword>
<dbReference type="InterPro" id="IPR003439">
    <property type="entry name" value="ABC_transporter-like_ATP-bd"/>
</dbReference>
<evidence type="ECO:0000256" key="5">
    <source>
        <dbReference type="ARBA" id="ARBA00023251"/>
    </source>
</evidence>
<feature type="domain" description="ABC transporter" evidence="6">
    <location>
        <begin position="10"/>
        <end position="240"/>
    </location>
</feature>
<reference evidence="7 8" key="1">
    <citation type="submission" date="2020-04" db="EMBL/GenBank/DDBJ databases">
        <title>MicrobeNet Type strains.</title>
        <authorList>
            <person name="Nicholson A.C."/>
        </authorList>
    </citation>
    <scope>NUCLEOTIDE SEQUENCE [LARGE SCALE GENOMIC DNA]</scope>
    <source>
        <strain evidence="7 8">ATCC 23612</strain>
    </source>
</reference>
<keyword evidence="2" id="KW-0813">Transport</keyword>
<evidence type="ECO:0000256" key="3">
    <source>
        <dbReference type="ARBA" id="ARBA00022741"/>
    </source>
</evidence>
<dbReference type="GO" id="GO:0005524">
    <property type="term" value="F:ATP binding"/>
    <property type="evidence" value="ECO:0007669"/>
    <property type="project" value="UniProtKB-KW"/>
</dbReference>
<evidence type="ECO:0000256" key="1">
    <source>
        <dbReference type="ARBA" id="ARBA00004202"/>
    </source>
</evidence>
<dbReference type="EMBL" id="JAAXPG010000001">
    <property type="protein sequence ID" value="NKY96482.1"/>
    <property type="molecule type" value="Genomic_DNA"/>
</dbReference>
<comment type="subcellular location">
    <subcellularLocation>
        <location evidence="1">Cell membrane</location>
        <topology evidence="1">Peripheral membrane protein</topology>
    </subcellularLocation>
</comment>
<dbReference type="GO" id="GO:0005886">
    <property type="term" value="C:plasma membrane"/>
    <property type="evidence" value="ECO:0007669"/>
    <property type="project" value="UniProtKB-SubCell"/>
</dbReference>
<organism evidence="7 8">
    <name type="scientific">Nocardiopsis alborubida</name>
    <dbReference type="NCBI Taxonomy" id="146802"/>
    <lineage>
        <taxon>Bacteria</taxon>
        <taxon>Bacillati</taxon>
        <taxon>Actinomycetota</taxon>
        <taxon>Actinomycetes</taxon>
        <taxon>Streptosporangiales</taxon>
        <taxon>Nocardiopsidaceae</taxon>
        <taxon>Nocardiopsis</taxon>
    </lineage>
</organism>
<dbReference type="CDD" id="cd03230">
    <property type="entry name" value="ABC_DR_subfamily_A"/>
    <property type="match status" value="1"/>
</dbReference>
<gene>
    <name evidence="7" type="ORF">HGB44_02170</name>
</gene>
<evidence type="ECO:0000256" key="2">
    <source>
        <dbReference type="ARBA" id="ARBA00022448"/>
    </source>
</evidence>
<dbReference type="PROSITE" id="PS00211">
    <property type="entry name" value="ABC_TRANSPORTER_1"/>
    <property type="match status" value="1"/>
</dbReference>
<name>A0A7X6M996_9ACTN</name>
<dbReference type="PANTHER" id="PTHR42711">
    <property type="entry name" value="ABC TRANSPORTER ATP-BINDING PROTEIN"/>
    <property type="match status" value="1"/>
</dbReference>
<dbReference type="Proteomes" id="UP000553209">
    <property type="component" value="Unassembled WGS sequence"/>
</dbReference>
<evidence type="ECO:0000256" key="4">
    <source>
        <dbReference type="ARBA" id="ARBA00022840"/>
    </source>
</evidence>
<accession>A0A7X6M996</accession>
<dbReference type="AlphaFoldDB" id="A0A7X6M996"/>
<dbReference type="InterPro" id="IPR050763">
    <property type="entry name" value="ABC_transporter_ATP-binding"/>
</dbReference>
<sequence length="321" mass="34776">MEPTIETSAIEVTDLWRRYGTGNRAYDAVRGVSLSVGKGELFGLLGTNGAGKTSTIELLEGLAQPSRGEIRLFGRYDPVRDRSSVRPHTGVMLQQGGFAEELTVAETVRLWAGCGSRARSVEDAVALVGLEHRARVAVKNLSGGEQRRLDLALATLTEPALLFLDEPTTGMDPEGRSETWRIIRGLKDMGTTIVMTTHYLEEAEALADRIAIMHRGRIAVEGSVPDIVGGFPSSLTFTLPAGFTADDLPPLEELAAKLDHVRDNRVRLVTDQLQHTATEVLAWARDRGIPLTGLDARSASLEEAFLHIANNDLAEEASPTS</sequence>
<dbReference type="InterPro" id="IPR027417">
    <property type="entry name" value="P-loop_NTPase"/>
</dbReference>
<comment type="caution">
    <text evidence="7">The sequence shown here is derived from an EMBL/GenBank/DDBJ whole genome shotgun (WGS) entry which is preliminary data.</text>
</comment>
<dbReference type="Gene3D" id="3.40.50.300">
    <property type="entry name" value="P-loop containing nucleotide triphosphate hydrolases"/>
    <property type="match status" value="1"/>
</dbReference>
<dbReference type="SUPFAM" id="SSF52540">
    <property type="entry name" value="P-loop containing nucleoside triphosphate hydrolases"/>
    <property type="match status" value="1"/>
</dbReference>
<keyword evidence="5" id="KW-0046">Antibiotic resistance</keyword>
<dbReference type="InterPro" id="IPR003593">
    <property type="entry name" value="AAA+_ATPase"/>
</dbReference>
<evidence type="ECO:0000313" key="8">
    <source>
        <dbReference type="Proteomes" id="UP000553209"/>
    </source>
</evidence>
<evidence type="ECO:0000313" key="7">
    <source>
        <dbReference type="EMBL" id="NKY96482.1"/>
    </source>
</evidence>
<protein>
    <submittedName>
        <fullName evidence="7">ABC transporter ATP-binding protein</fullName>
    </submittedName>
</protein>
<keyword evidence="3" id="KW-0547">Nucleotide-binding</keyword>
<dbReference type="PROSITE" id="PS50893">
    <property type="entry name" value="ABC_TRANSPORTER_2"/>
    <property type="match status" value="1"/>
</dbReference>
<dbReference type="RefSeq" id="WP_061079392.1">
    <property type="nucleotide sequence ID" value="NZ_JAAXPG010000001.1"/>
</dbReference>